<protein>
    <recommendedName>
        <fullName evidence="1">VOC domain-containing protein</fullName>
    </recommendedName>
</protein>
<dbReference type="Proteomes" id="UP000593737">
    <property type="component" value="Chromosome"/>
</dbReference>
<feature type="domain" description="VOC" evidence="1">
    <location>
        <begin position="1"/>
        <end position="116"/>
    </location>
</feature>
<dbReference type="EMBL" id="CP047423">
    <property type="protein sequence ID" value="QPD04171.1"/>
    <property type="molecule type" value="Genomic_DNA"/>
</dbReference>
<accession>A0A7S8IZF1</accession>
<dbReference type="GO" id="GO:0046686">
    <property type="term" value="P:response to cadmium ion"/>
    <property type="evidence" value="ECO:0007669"/>
    <property type="project" value="TreeGrafter"/>
</dbReference>
<proteinExistence type="predicted"/>
<dbReference type="SUPFAM" id="SSF54593">
    <property type="entry name" value="Glyoxalase/Bleomycin resistance protein/Dihydroxybiphenyl dioxygenase"/>
    <property type="match status" value="1"/>
</dbReference>
<sequence length="147" mass="16139">MRPHISLDVRDVFKSVAFYEKVFGVPPQKQVADYAKFDLTSPALNFSLVSSTGEVSAVDHLGIEVGTAEEIAEWKARLQREGILEKVEDNIACCFARQDKLWFTDPDGNAWEIFTVHGQLEVTGRLSQTGCCVPKKAGAHKPATCGA</sequence>
<reference evidence="2 3" key="1">
    <citation type="journal article" date="2020" name="ISME J.">
        <title>Enrichment and physiological characterization of a novel comammox Nitrospira indicates ammonium inhibition of complete nitrification.</title>
        <authorList>
            <person name="Sakoula D."/>
            <person name="Koch H."/>
            <person name="Frank J."/>
            <person name="Jetten M.S.M."/>
            <person name="van Kessel M.A.H.J."/>
            <person name="Lucker S."/>
        </authorList>
    </citation>
    <scope>NUCLEOTIDE SEQUENCE [LARGE SCALE GENOMIC DNA]</scope>
    <source>
        <strain evidence="2">Comreactor17</strain>
    </source>
</reference>
<dbReference type="InterPro" id="IPR049789">
    <property type="entry name" value="ArsI/CadI-like"/>
</dbReference>
<organism evidence="2 3">
    <name type="scientific">Candidatus Nitrospira kreftii</name>
    <dbReference type="NCBI Taxonomy" id="2652173"/>
    <lineage>
        <taxon>Bacteria</taxon>
        <taxon>Pseudomonadati</taxon>
        <taxon>Nitrospirota</taxon>
        <taxon>Nitrospiria</taxon>
        <taxon>Nitrospirales</taxon>
        <taxon>Nitrospiraceae</taxon>
        <taxon>Nitrospira</taxon>
    </lineage>
</organism>
<evidence type="ECO:0000259" key="1">
    <source>
        <dbReference type="PROSITE" id="PS51819"/>
    </source>
</evidence>
<dbReference type="InterPro" id="IPR052393">
    <property type="entry name" value="Cadmium-induced_rsp"/>
</dbReference>
<dbReference type="PANTHER" id="PTHR41294:SF1">
    <property type="entry name" value="CADMIUM-INDUCED PROTEIN CADI"/>
    <property type="match status" value="1"/>
</dbReference>
<dbReference type="NCBIfam" id="NF041414">
    <property type="entry name" value="ArsI_CadI_VOC"/>
    <property type="match status" value="1"/>
</dbReference>
<dbReference type="Pfam" id="PF00903">
    <property type="entry name" value="Glyoxalase"/>
    <property type="match status" value="1"/>
</dbReference>
<dbReference type="PANTHER" id="PTHR41294">
    <property type="entry name" value="CADMIUM-INDUCED PROTEIN CADI"/>
    <property type="match status" value="1"/>
</dbReference>
<dbReference type="PROSITE" id="PS51819">
    <property type="entry name" value="VOC"/>
    <property type="match status" value="1"/>
</dbReference>
<dbReference type="AlphaFoldDB" id="A0A7S8IZF1"/>
<dbReference type="InterPro" id="IPR037523">
    <property type="entry name" value="VOC_core"/>
</dbReference>
<name>A0A7S8IZF1_9BACT</name>
<dbReference type="KEGG" id="nkf:Nkreftii_001945"/>
<gene>
    <name evidence="2" type="ORF">Nkreftii_001945</name>
</gene>
<dbReference type="InterPro" id="IPR029068">
    <property type="entry name" value="Glyas_Bleomycin-R_OHBP_Dase"/>
</dbReference>
<dbReference type="InterPro" id="IPR004360">
    <property type="entry name" value="Glyas_Fos-R_dOase_dom"/>
</dbReference>
<dbReference type="Gene3D" id="3.10.180.10">
    <property type="entry name" value="2,3-Dihydroxybiphenyl 1,2-Dioxygenase, domain 1"/>
    <property type="match status" value="1"/>
</dbReference>
<evidence type="ECO:0000313" key="3">
    <source>
        <dbReference type="Proteomes" id="UP000593737"/>
    </source>
</evidence>
<evidence type="ECO:0000313" key="2">
    <source>
        <dbReference type="EMBL" id="QPD04171.1"/>
    </source>
</evidence>